<evidence type="ECO:0000256" key="1">
    <source>
        <dbReference type="SAM" id="MobiDB-lite"/>
    </source>
</evidence>
<name>A0A1H6IDV2_9EURY</name>
<dbReference type="AlphaFoldDB" id="A0A1H6IDV2"/>
<dbReference type="PANTHER" id="PTHR43767">
    <property type="entry name" value="LONG-CHAIN-FATTY-ACID--COA LIGASE"/>
    <property type="match status" value="1"/>
</dbReference>
<dbReference type="SUPFAM" id="SSF56801">
    <property type="entry name" value="Acetyl-CoA synthetase-like"/>
    <property type="match status" value="1"/>
</dbReference>
<dbReference type="OrthoDB" id="35688at2157"/>
<protein>
    <submittedName>
        <fullName evidence="3">O-succinylbenzoic acid--CoA ligase</fullName>
    </submittedName>
</protein>
<dbReference type="PROSITE" id="PS00455">
    <property type="entry name" value="AMP_BINDING"/>
    <property type="match status" value="1"/>
</dbReference>
<proteinExistence type="predicted"/>
<dbReference type="InterPro" id="IPR000873">
    <property type="entry name" value="AMP-dep_synth/lig_dom"/>
</dbReference>
<dbReference type="PANTHER" id="PTHR43767:SF1">
    <property type="entry name" value="NONRIBOSOMAL PEPTIDE SYNTHASE PES1 (EUROFUNG)-RELATED"/>
    <property type="match status" value="1"/>
</dbReference>
<gene>
    <name evidence="3" type="ORF">SAMN05192561_102225</name>
</gene>
<evidence type="ECO:0000313" key="4">
    <source>
        <dbReference type="Proteomes" id="UP000199215"/>
    </source>
</evidence>
<evidence type="ECO:0000259" key="2">
    <source>
        <dbReference type="Pfam" id="PF00501"/>
    </source>
</evidence>
<keyword evidence="3" id="KW-0436">Ligase</keyword>
<dbReference type="InterPro" id="IPR042099">
    <property type="entry name" value="ANL_N_sf"/>
</dbReference>
<keyword evidence="4" id="KW-1185">Reference proteome</keyword>
<feature type="region of interest" description="Disordered" evidence="1">
    <location>
        <begin position="628"/>
        <end position="700"/>
    </location>
</feature>
<feature type="compositionally biased region" description="Basic and acidic residues" evidence="1">
    <location>
        <begin position="633"/>
        <end position="644"/>
    </location>
</feature>
<accession>A0A1H6IDV2</accession>
<dbReference type="STRING" id="1267564.SAMN05192561_102225"/>
<dbReference type="RefSeq" id="WP_092816174.1">
    <property type="nucleotide sequence ID" value="NZ_FNWU01000002.1"/>
</dbReference>
<dbReference type="EMBL" id="FNWU01000002">
    <property type="protein sequence ID" value="SEH47010.1"/>
    <property type="molecule type" value="Genomic_DNA"/>
</dbReference>
<feature type="compositionally biased region" description="Low complexity" evidence="1">
    <location>
        <begin position="153"/>
        <end position="168"/>
    </location>
</feature>
<dbReference type="InterPro" id="IPR045851">
    <property type="entry name" value="AMP-bd_C_sf"/>
</dbReference>
<feature type="compositionally biased region" description="Basic and acidic residues" evidence="1">
    <location>
        <begin position="511"/>
        <end position="543"/>
    </location>
</feature>
<feature type="compositionally biased region" description="Acidic residues" evidence="1">
    <location>
        <begin position="664"/>
        <end position="691"/>
    </location>
</feature>
<dbReference type="Pfam" id="PF00501">
    <property type="entry name" value="AMP-binding"/>
    <property type="match status" value="1"/>
</dbReference>
<dbReference type="Gene3D" id="3.30.300.30">
    <property type="match status" value="2"/>
</dbReference>
<feature type="region of interest" description="Disordered" evidence="1">
    <location>
        <begin position="483"/>
        <end position="600"/>
    </location>
</feature>
<dbReference type="InterPro" id="IPR020845">
    <property type="entry name" value="AMP-binding_CS"/>
</dbReference>
<evidence type="ECO:0000313" key="3">
    <source>
        <dbReference type="EMBL" id="SEH47010.1"/>
    </source>
</evidence>
<dbReference type="InterPro" id="IPR050237">
    <property type="entry name" value="ATP-dep_AMP-bd_enzyme"/>
</dbReference>
<sequence length="700" mass="72885">MRDWLSHRVVAAPNATALVRAADGEAWTYADLGRLVEETAGRLAAHGVTPGTHLGVHLSPRVGYVGLVHAAMRLGATLVPIGHELTPREIGVRLDRADVDVLVCGAETERTAIEGASGSGIPILSVDTPGGTGNSGDSGDSVAEDSEDSGDAVNSGGSVSSDESSGSVTALHDPDPESVPTPSWEPADRLCVLFTSGTSGRPKAVELTAGNVLFSAIASGFRLGVHPDDRWLVTLPLHHAGGLSPIYRSVLSGTTIVLREDFDPGEAADDIDRYDVTGVSLVPTMLTRMLERRGTLSDSLRTVLLGGAPASEGLIERCENYSIPVYPTYGMTETASQIATATPEEAFANPGTVGRPVFWTDLTVVDDEGEPVDRGETGELVVAGPTVSPGYYGDPDATADAVDEHGLHTGDVGRIDEDGNVHVINRLDDRIVTGGENVDPGDVAGVLADHDAVRAATVLGLPDETWGERVGALLVPADVEDAATDDDHAGDETNPVPGSAGTEPGGVADGAADRDRTNDADGADEDSRVENADTDADAERPTDPVESADDAGMAGERAAGSGGDDPEIDGNAPTDDSDVPAETDTPAETGSERAPPIDERALLKYARERLSGFKMPRTIAYVEEVPRTVSGTVDREAARERLIEEGVDPEIPSGEFDRAGFEPADPEPVDETDSEPVGDGDSEPVGDEDSGSVETDRTDR</sequence>
<dbReference type="GO" id="GO:0016878">
    <property type="term" value="F:acid-thiol ligase activity"/>
    <property type="evidence" value="ECO:0007669"/>
    <property type="project" value="UniProtKB-ARBA"/>
</dbReference>
<feature type="domain" description="AMP-dependent synthetase/ligase" evidence="2">
    <location>
        <begin position="7"/>
        <end position="392"/>
    </location>
</feature>
<organism evidence="3 4">
    <name type="scientific">Halopenitus malekzadehii</name>
    <dbReference type="NCBI Taxonomy" id="1267564"/>
    <lineage>
        <taxon>Archaea</taxon>
        <taxon>Methanobacteriati</taxon>
        <taxon>Methanobacteriota</taxon>
        <taxon>Stenosarchaea group</taxon>
        <taxon>Halobacteria</taxon>
        <taxon>Halobacteriales</taxon>
        <taxon>Haloferacaceae</taxon>
        <taxon>Halopenitus</taxon>
    </lineage>
</organism>
<reference evidence="3 4" key="1">
    <citation type="submission" date="2016-10" db="EMBL/GenBank/DDBJ databases">
        <authorList>
            <person name="de Groot N.N."/>
        </authorList>
    </citation>
    <scope>NUCLEOTIDE SEQUENCE [LARGE SCALE GENOMIC DNA]</scope>
    <source>
        <strain evidence="3 4">IBRC-M10418</strain>
    </source>
</reference>
<dbReference type="Proteomes" id="UP000199215">
    <property type="component" value="Unassembled WGS sequence"/>
</dbReference>
<feature type="region of interest" description="Disordered" evidence="1">
    <location>
        <begin position="115"/>
        <end position="185"/>
    </location>
</feature>
<dbReference type="Gene3D" id="3.40.50.12780">
    <property type="entry name" value="N-terminal domain of ligase-like"/>
    <property type="match status" value="1"/>
</dbReference>